<dbReference type="Gene3D" id="3.90.190.10">
    <property type="entry name" value="Protein tyrosine phosphatase superfamily"/>
    <property type="match status" value="1"/>
</dbReference>
<accession>A0ABT3QVU2</accession>
<dbReference type="CDD" id="cd14503">
    <property type="entry name" value="PTP-bact"/>
    <property type="match status" value="1"/>
</dbReference>
<sequence length="150" mass="16572">MQDAIRINDRYTVARFAPTGGAIRQAADEGYRSIVNLKTPDEKQELPPAEEGQIVREHGLSYVHHPVAGENLSNETVDWFRELVEEIPGPVLVHCASGKRSGALVMMHMAVQEGLSGQQAIEKAASLGFECDTPQLEGFVRKYVERRTAV</sequence>
<evidence type="ECO:0000259" key="1">
    <source>
        <dbReference type="Pfam" id="PF04273"/>
    </source>
</evidence>
<name>A0ABT3QVU2_9HYPH</name>
<proteinExistence type="predicted"/>
<dbReference type="SUPFAM" id="SSF52799">
    <property type="entry name" value="(Phosphotyrosine protein) phosphatases II"/>
    <property type="match status" value="1"/>
</dbReference>
<dbReference type="EMBL" id="JAPEVI010000001">
    <property type="protein sequence ID" value="MCX2721049.1"/>
    <property type="molecule type" value="Genomic_DNA"/>
</dbReference>
<protein>
    <submittedName>
        <fullName evidence="2">Protein tyrosine phosphatase family protein</fullName>
    </submittedName>
</protein>
<evidence type="ECO:0000313" key="2">
    <source>
        <dbReference type="EMBL" id="MCX2721049.1"/>
    </source>
</evidence>
<feature type="domain" description="Beta-lactamase hydrolase-like protein phosphatase-like" evidence="1">
    <location>
        <begin position="23"/>
        <end position="107"/>
    </location>
</feature>
<dbReference type="Pfam" id="PF04273">
    <property type="entry name" value="BLH_phosphatase"/>
    <property type="match status" value="1"/>
</dbReference>
<gene>
    <name evidence="2" type="ORF">ON753_01305</name>
</gene>
<keyword evidence="3" id="KW-1185">Reference proteome</keyword>
<dbReference type="RefSeq" id="WP_265960746.1">
    <property type="nucleotide sequence ID" value="NZ_JAPEVI010000001.1"/>
</dbReference>
<dbReference type="InterPro" id="IPR005939">
    <property type="entry name" value="BLH_phosphatase-like"/>
</dbReference>
<comment type="caution">
    <text evidence="2">The sequence shown here is derived from an EMBL/GenBank/DDBJ whole genome shotgun (WGS) entry which is preliminary data.</text>
</comment>
<dbReference type="InterPro" id="IPR029021">
    <property type="entry name" value="Prot-tyrosine_phosphatase-like"/>
</dbReference>
<organism evidence="2 3">
    <name type="scientific">Roseibium salinum</name>
    <dbReference type="NCBI Taxonomy" id="1604349"/>
    <lineage>
        <taxon>Bacteria</taxon>
        <taxon>Pseudomonadati</taxon>
        <taxon>Pseudomonadota</taxon>
        <taxon>Alphaproteobacteria</taxon>
        <taxon>Hyphomicrobiales</taxon>
        <taxon>Stappiaceae</taxon>
        <taxon>Roseibium</taxon>
    </lineage>
</organism>
<reference evidence="2 3" key="1">
    <citation type="journal article" date="2016" name="Int. J. Syst. Evol. Microbiol.">
        <title>Labrenzia salina sp. nov., isolated from the rhizosphere of the halophyte Arthrocnemum macrostachyum.</title>
        <authorList>
            <person name="Camacho M."/>
            <person name="Redondo-Gomez S."/>
            <person name="Rodriguez-Llorente I."/>
            <person name="Rohde M."/>
            <person name="Sproer C."/>
            <person name="Schumann P."/>
            <person name="Klenk H.P."/>
            <person name="Montero-Calasanz M.D.C."/>
        </authorList>
    </citation>
    <scope>NUCLEOTIDE SEQUENCE [LARGE SCALE GENOMIC DNA]</scope>
    <source>
        <strain evidence="2 3">DSM 29163</strain>
    </source>
</reference>
<dbReference type="Proteomes" id="UP001300261">
    <property type="component" value="Unassembled WGS sequence"/>
</dbReference>
<evidence type="ECO:0000313" key="3">
    <source>
        <dbReference type="Proteomes" id="UP001300261"/>
    </source>
</evidence>